<gene>
    <name evidence="2" type="ORF">WHR41_08536</name>
</gene>
<evidence type="ECO:0000313" key="3">
    <source>
        <dbReference type="Proteomes" id="UP000803884"/>
    </source>
</evidence>
<comment type="caution">
    <text evidence="2">The sequence shown here is derived from an EMBL/GenBank/DDBJ whole genome shotgun (WGS) entry which is preliminary data.</text>
</comment>
<dbReference type="RefSeq" id="XP_069225696.1">
    <property type="nucleotide sequence ID" value="XM_069377140.1"/>
</dbReference>
<feature type="compositionally biased region" description="Acidic residues" evidence="1">
    <location>
        <begin position="248"/>
        <end position="258"/>
    </location>
</feature>
<keyword evidence="3" id="KW-1185">Reference proteome</keyword>
<feature type="region of interest" description="Disordered" evidence="1">
    <location>
        <begin position="1"/>
        <end position="56"/>
    </location>
</feature>
<feature type="region of interest" description="Disordered" evidence="1">
    <location>
        <begin position="173"/>
        <end position="258"/>
    </location>
</feature>
<reference evidence="2 3" key="1">
    <citation type="journal article" date="2020" name="Microbiol. Resour. Announc.">
        <title>Draft Genome Sequence of a Cladosporium Species Isolated from the Mesophotic Ascidian Didemnum maculosum.</title>
        <authorList>
            <person name="Gioti A."/>
            <person name="Siaperas R."/>
            <person name="Nikolaivits E."/>
            <person name="Le Goff G."/>
            <person name="Ouazzani J."/>
            <person name="Kotoulas G."/>
            <person name="Topakas E."/>
        </authorList>
    </citation>
    <scope>NUCLEOTIDE SEQUENCE [LARGE SCALE GENOMIC DNA]</scope>
    <source>
        <strain evidence="2 3">TM138-S3</strain>
    </source>
</reference>
<sequence>MERPVLRSELRSVSASPSPPSDDEALQRLRNLNSLQFTTEDVQMDDASVEPTQDDEDEEMMFRLFAPSKPAATDAQQPEQPTVQKIRVRSPSVDPTQVGFLKPSRPQRYYFAETASGQDKAAFNASAISAEQILKLSTLPRPGSAYNWKVLHMSADQLSRAARLQTEGFAKLGRLEAPSKRRRAGKKLRIKMRTKTAATKAKQEAAQKAKEAKDEAEKEKRTRRNREKKVKRKAKEKAKKTEGGGDAVEAEGEDSDDE</sequence>
<name>A0AB34KHX9_9PEZI</name>
<dbReference type="GeneID" id="96009978"/>
<evidence type="ECO:0000256" key="1">
    <source>
        <dbReference type="SAM" id="MobiDB-lite"/>
    </source>
</evidence>
<feature type="compositionally biased region" description="Acidic residues" evidence="1">
    <location>
        <begin position="42"/>
        <end position="56"/>
    </location>
</feature>
<dbReference type="AlphaFoldDB" id="A0AB34KHX9"/>
<feature type="compositionally biased region" description="Basic residues" evidence="1">
    <location>
        <begin position="180"/>
        <end position="194"/>
    </location>
</feature>
<proteinExistence type="predicted"/>
<dbReference type="Proteomes" id="UP000803884">
    <property type="component" value="Unassembled WGS sequence"/>
</dbReference>
<feature type="compositionally biased region" description="Basic and acidic residues" evidence="1">
    <location>
        <begin position="1"/>
        <end position="10"/>
    </location>
</feature>
<accession>A0AB34KHX9</accession>
<dbReference type="InterPro" id="IPR018555">
    <property type="entry name" value="C630.06c-like"/>
</dbReference>
<dbReference type="Pfam" id="PF09428">
    <property type="entry name" value="DUF2011"/>
    <property type="match status" value="1"/>
</dbReference>
<feature type="compositionally biased region" description="Polar residues" evidence="1">
    <location>
        <begin position="30"/>
        <end position="41"/>
    </location>
</feature>
<organism evidence="2 3">
    <name type="scientific">Cladosporium halotolerans</name>
    <dbReference type="NCBI Taxonomy" id="1052096"/>
    <lineage>
        <taxon>Eukaryota</taxon>
        <taxon>Fungi</taxon>
        <taxon>Dikarya</taxon>
        <taxon>Ascomycota</taxon>
        <taxon>Pezizomycotina</taxon>
        <taxon>Dothideomycetes</taxon>
        <taxon>Dothideomycetidae</taxon>
        <taxon>Cladosporiales</taxon>
        <taxon>Cladosporiaceae</taxon>
        <taxon>Cladosporium</taxon>
    </lineage>
</organism>
<feature type="compositionally biased region" description="Basic and acidic residues" evidence="1">
    <location>
        <begin position="201"/>
        <end position="220"/>
    </location>
</feature>
<evidence type="ECO:0000313" key="2">
    <source>
        <dbReference type="EMBL" id="KAL1582589.1"/>
    </source>
</evidence>
<dbReference type="EMBL" id="JAAQHG020000047">
    <property type="protein sequence ID" value="KAL1582589.1"/>
    <property type="molecule type" value="Genomic_DNA"/>
</dbReference>
<protein>
    <submittedName>
        <fullName evidence="2">Uncharacterized protein</fullName>
    </submittedName>
</protein>
<feature type="compositionally biased region" description="Basic residues" evidence="1">
    <location>
        <begin position="221"/>
        <end position="238"/>
    </location>
</feature>